<evidence type="ECO:0000313" key="5">
    <source>
        <dbReference type="EMBL" id="VBB40112.1"/>
    </source>
</evidence>
<dbReference type="PROSITE" id="PS00502">
    <property type="entry name" value="POLYGALACTURONASE"/>
    <property type="match status" value="1"/>
</dbReference>
<dbReference type="GO" id="GO:0004650">
    <property type="term" value="F:polygalacturonase activity"/>
    <property type="evidence" value="ECO:0007669"/>
    <property type="project" value="UniProtKB-EC"/>
</dbReference>
<dbReference type="InterPro" id="IPR000743">
    <property type="entry name" value="Glyco_hydro_28"/>
</dbReference>
<dbReference type="SMART" id="SM00710">
    <property type="entry name" value="PbH1"/>
    <property type="match status" value="6"/>
</dbReference>
<dbReference type="AlphaFoldDB" id="A0A652ZWE7"/>
<keyword evidence="2 4" id="KW-0378">Hydrolase</keyword>
<keyword evidence="3 4" id="KW-0326">Glycosidase</keyword>
<gene>
    <name evidence="5" type="ORF">TRIP_E280089</name>
</gene>
<dbReference type="InterPro" id="IPR006626">
    <property type="entry name" value="PbH1"/>
</dbReference>
<evidence type="ECO:0000256" key="3">
    <source>
        <dbReference type="ARBA" id="ARBA00023295"/>
    </source>
</evidence>
<dbReference type="InterPro" id="IPR012334">
    <property type="entry name" value="Pectin_lyas_fold"/>
</dbReference>
<name>A0A652ZWE7_9SPIR</name>
<comment type="similarity">
    <text evidence="1 4">Belongs to the glycosyl hydrolase 28 family.</text>
</comment>
<dbReference type="PANTHER" id="PTHR31339:SF9">
    <property type="entry name" value="PLASMIN AND FIBRONECTIN-BINDING PROTEIN A"/>
    <property type="match status" value="1"/>
</dbReference>
<dbReference type="Gene3D" id="2.160.20.10">
    <property type="entry name" value="Single-stranded right-handed beta-helix, Pectin lyase-like"/>
    <property type="match status" value="1"/>
</dbReference>
<proteinExistence type="inferred from homology"/>
<protein>
    <submittedName>
        <fullName evidence="5">Polygalacturonase</fullName>
        <ecNumber evidence="5">3.2.1.15</ecNumber>
    </submittedName>
</protein>
<dbReference type="PANTHER" id="PTHR31339">
    <property type="entry name" value="PECTIN LYASE-RELATED"/>
    <property type="match status" value="1"/>
</dbReference>
<dbReference type="EMBL" id="UPXP01000021">
    <property type="protein sequence ID" value="VBB40112.1"/>
    <property type="molecule type" value="Genomic_DNA"/>
</dbReference>
<dbReference type="EC" id="3.2.1.15" evidence="5"/>
<dbReference type="Pfam" id="PF00295">
    <property type="entry name" value="Glyco_hydro_28"/>
    <property type="match status" value="1"/>
</dbReference>
<evidence type="ECO:0000256" key="1">
    <source>
        <dbReference type="ARBA" id="ARBA00008834"/>
    </source>
</evidence>
<dbReference type="SUPFAM" id="SSF51126">
    <property type="entry name" value="Pectin lyase-like"/>
    <property type="match status" value="1"/>
</dbReference>
<evidence type="ECO:0000256" key="2">
    <source>
        <dbReference type="ARBA" id="ARBA00022801"/>
    </source>
</evidence>
<organism evidence="5">
    <name type="scientific">uncultured Spirochaetota bacterium</name>
    <dbReference type="NCBI Taxonomy" id="460511"/>
    <lineage>
        <taxon>Bacteria</taxon>
        <taxon>Pseudomonadati</taxon>
        <taxon>Spirochaetota</taxon>
        <taxon>environmental samples</taxon>
    </lineage>
</organism>
<dbReference type="GO" id="GO:0005975">
    <property type="term" value="P:carbohydrate metabolic process"/>
    <property type="evidence" value="ECO:0007669"/>
    <property type="project" value="InterPro"/>
</dbReference>
<reference evidence="5" key="1">
    <citation type="submission" date="2018-07" db="EMBL/GenBank/DDBJ databases">
        <authorList>
            <consortium name="Genoscope - CEA"/>
            <person name="William W."/>
        </authorList>
    </citation>
    <scope>NUCLEOTIDE SEQUENCE</scope>
    <source>
        <strain evidence="5">IK1</strain>
    </source>
</reference>
<dbReference type="InterPro" id="IPR051801">
    <property type="entry name" value="GH28_Enzymes"/>
</dbReference>
<accession>A0A652ZWE7</accession>
<evidence type="ECO:0000256" key="4">
    <source>
        <dbReference type="RuleBase" id="RU361169"/>
    </source>
</evidence>
<dbReference type="InterPro" id="IPR011050">
    <property type="entry name" value="Pectin_lyase_fold/virulence"/>
</dbReference>
<sequence>MDILKLGARPGDEYDCSETFARAMAMIRKAGGGTVRVPPGLYRTGPIELFDNTTLAVERGACLRFIPDPALYPPVESRWEGIRCYAMRPLILARGARNVALIGEGCIDGSGLEWWKAHRGKKASGQSKPETSIEKRLAELNKGSGEQPSGGGGRETQFLRPPLVQFFDCDGVLLKGLSLSNSPFWTVHPVFSRRIRVEAIRIENPADAPNTDGIDIDSCEDVSIYDSVIDVGDDCIALKAGSGSQGLEENRATRNVRISGCSFLSGHGGVVIGSETAGGVENVDVLNCRFMGTDRGIRLKSRRGRGGLVQNLSFKNLVMDNILSPITINLYYECGVKAADKAFVFSQDAQSPTSLTPIMRNILVSNLTAMRCRASAGFIVGLPESKIRNLVLENCVISLAGDGLVPVDRSEMYQGLGETGHRGLRMKNVECRLDAVRIENYGGCGVLVEEGCDIVPAGLWRANTQAGVQPDSQPKK</sequence>